<dbReference type="Gene3D" id="3.80.10.10">
    <property type="entry name" value="Ribonuclease Inhibitor"/>
    <property type="match status" value="1"/>
</dbReference>
<name>A0AAD4DLI6_9FUNG</name>
<dbReference type="SUPFAM" id="SSF81383">
    <property type="entry name" value="F-box domain"/>
    <property type="match status" value="1"/>
</dbReference>
<proteinExistence type="predicted"/>
<dbReference type="Proteomes" id="UP001194580">
    <property type="component" value="Unassembled WGS sequence"/>
</dbReference>
<sequence length="595" mass="68170">MESSPPSQVCIIIIIIPDILRRIGSFLTPPDLLTAIRVSREWNSVLVPHLWSDIDDRLYAWPRILGLDNLCYRRPGTEDWVREIFKKYYRHIRHLHIRSAILVSAAASCFNHNDIDLTYRGRSIKSLTLGDMGLSTARVAERDAERATTIDHIADLIRANTKSLLVLTIANSNLPSTDTNLQHPIFAALHGLPNLMELNCGDAFCFRLAVVPKLWPRLAHLRTHQSPFRYNLTMDESIPSLRSLVLQHSLHLNKLIELLNHLPNLEILETPISDYSPDASTAGDLKGLIITPHTLKSLSVNWSRIKKNTTYYALFSFLPYLTELRFDDLSLEASKAVAACLPRLEVLVDNKKPKIAYSHDEINAPFALEPILQSCHNLRVLDGMGHRMMVCSLVPNPWATDKLDTLRCRVQGLNRLDPIEEVRYSRAMFSQTLGRKPNSKRAQIMQRNQACLEDHALLYSQLSRQTKLRVLELGVDLRVERTSQRRFSSGFQEYSPPLSDTPELSLASGLGQLSSLKELEVFGFEGFDHRIGTLELEWMALNWPRLKLLRGLEEDRLRRIRFDEHKAFLRRHLAKLRPQIQHASLGAYDPYVFWQ</sequence>
<evidence type="ECO:0000313" key="3">
    <source>
        <dbReference type="Proteomes" id="UP001194580"/>
    </source>
</evidence>
<dbReference type="Pfam" id="PF12937">
    <property type="entry name" value="F-box-like"/>
    <property type="match status" value="1"/>
</dbReference>
<keyword evidence="3" id="KW-1185">Reference proteome</keyword>
<evidence type="ECO:0000259" key="1">
    <source>
        <dbReference type="Pfam" id="PF12937"/>
    </source>
</evidence>
<dbReference type="InterPro" id="IPR036047">
    <property type="entry name" value="F-box-like_dom_sf"/>
</dbReference>
<comment type="caution">
    <text evidence="2">The sequence shown here is derived from an EMBL/GenBank/DDBJ whole genome shotgun (WGS) entry which is preliminary data.</text>
</comment>
<protein>
    <recommendedName>
        <fullName evidence="1">F-box domain-containing protein</fullName>
    </recommendedName>
</protein>
<organism evidence="2 3">
    <name type="scientific">Linnemannia exigua</name>
    <dbReference type="NCBI Taxonomy" id="604196"/>
    <lineage>
        <taxon>Eukaryota</taxon>
        <taxon>Fungi</taxon>
        <taxon>Fungi incertae sedis</taxon>
        <taxon>Mucoromycota</taxon>
        <taxon>Mortierellomycotina</taxon>
        <taxon>Mortierellomycetes</taxon>
        <taxon>Mortierellales</taxon>
        <taxon>Mortierellaceae</taxon>
        <taxon>Linnemannia</taxon>
    </lineage>
</organism>
<dbReference type="AlphaFoldDB" id="A0AAD4DLI6"/>
<dbReference type="EMBL" id="JAAAIL010000026">
    <property type="protein sequence ID" value="KAG0281256.1"/>
    <property type="molecule type" value="Genomic_DNA"/>
</dbReference>
<dbReference type="SUPFAM" id="SSF52047">
    <property type="entry name" value="RNI-like"/>
    <property type="match status" value="1"/>
</dbReference>
<dbReference type="Gene3D" id="1.20.1280.50">
    <property type="match status" value="1"/>
</dbReference>
<dbReference type="InterPro" id="IPR032675">
    <property type="entry name" value="LRR_dom_sf"/>
</dbReference>
<dbReference type="InterPro" id="IPR001810">
    <property type="entry name" value="F-box_dom"/>
</dbReference>
<evidence type="ECO:0000313" key="2">
    <source>
        <dbReference type="EMBL" id="KAG0281256.1"/>
    </source>
</evidence>
<feature type="domain" description="F-box" evidence="1">
    <location>
        <begin position="17"/>
        <end position="55"/>
    </location>
</feature>
<accession>A0AAD4DLI6</accession>
<reference evidence="2" key="1">
    <citation type="journal article" date="2020" name="Fungal Divers.">
        <title>Resolving the Mortierellaceae phylogeny through synthesis of multi-gene phylogenetics and phylogenomics.</title>
        <authorList>
            <person name="Vandepol N."/>
            <person name="Liber J."/>
            <person name="Desiro A."/>
            <person name="Na H."/>
            <person name="Kennedy M."/>
            <person name="Barry K."/>
            <person name="Grigoriev I.V."/>
            <person name="Miller A.N."/>
            <person name="O'Donnell K."/>
            <person name="Stajich J.E."/>
            <person name="Bonito G."/>
        </authorList>
    </citation>
    <scope>NUCLEOTIDE SEQUENCE</scope>
    <source>
        <strain evidence="2">NRRL 28262</strain>
    </source>
</reference>
<gene>
    <name evidence="2" type="ORF">BGZ95_005626</name>
</gene>